<dbReference type="SUPFAM" id="SSF54637">
    <property type="entry name" value="Thioesterase/thiol ester dehydrase-isomerase"/>
    <property type="match status" value="1"/>
</dbReference>
<accession>A0A5N0UZD8</accession>
<evidence type="ECO:0000313" key="2">
    <source>
        <dbReference type="EMBL" id="KAA9158927.1"/>
    </source>
</evidence>
<evidence type="ECO:0000259" key="1">
    <source>
        <dbReference type="Pfam" id="PF22636"/>
    </source>
</evidence>
<name>A0A5N0UZD8_9PSEU</name>
<dbReference type="Gene3D" id="3.10.129.10">
    <property type="entry name" value="Hotdog Thioesterase"/>
    <property type="match status" value="1"/>
</dbReference>
<protein>
    <submittedName>
        <fullName evidence="2">PaaI family thioesterase</fullName>
    </submittedName>
</protein>
<gene>
    <name evidence="2" type="ORF">FPZ12_021745</name>
</gene>
<dbReference type="EMBL" id="VMNW02000032">
    <property type="protein sequence ID" value="KAA9158927.1"/>
    <property type="molecule type" value="Genomic_DNA"/>
</dbReference>
<reference evidence="2" key="1">
    <citation type="submission" date="2019-09" db="EMBL/GenBank/DDBJ databases">
        <authorList>
            <person name="Teo W.F.A."/>
            <person name="Duangmal K."/>
        </authorList>
    </citation>
    <scope>NUCLEOTIDE SEQUENCE [LARGE SCALE GENOMIC DNA]</scope>
    <source>
        <strain evidence="2">K81G1</strain>
    </source>
</reference>
<dbReference type="Proteomes" id="UP000319769">
    <property type="component" value="Unassembled WGS sequence"/>
</dbReference>
<keyword evidence="3" id="KW-1185">Reference proteome</keyword>
<dbReference type="AlphaFoldDB" id="A0A5N0UZD8"/>
<dbReference type="InterPro" id="IPR029069">
    <property type="entry name" value="HotDog_dom_sf"/>
</dbReference>
<dbReference type="CDD" id="cd03443">
    <property type="entry name" value="PaaI_thioesterase"/>
    <property type="match status" value="1"/>
</dbReference>
<dbReference type="OrthoDB" id="6079372at2"/>
<dbReference type="InterPro" id="IPR054485">
    <property type="entry name" value="FlK-like_dom"/>
</dbReference>
<evidence type="ECO:0000313" key="3">
    <source>
        <dbReference type="Proteomes" id="UP000319769"/>
    </source>
</evidence>
<proteinExistence type="predicted"/>
<dbReference type="Pfam" id="PF22636">
    <property type="entry name" value="FlK"/>
    <property type="match status" value="1"/>
</dbReference>
<comment type="caution">
    <text evidence="2">The sequence shown here is derived from an EMBL/GenBank/DDBJ whole genome shotgun (WGS) entry which is preliminary data.</text>
</comment>
<sequence length="161" mass="16651">MAAAHPTGQATSRSPETARVGAVLLTGEALLDRAKLVLTVPLQARVGVRLLDEADPPAGVWFTVEGLADNGSGGVHAAALQTAMEVAAYLALLPQLATDEHAITHALSTQLIAAAPTGERVELRGTLDRRGKRLAFLSVVAECAGRTVARGQLTKSVVPFG</sequence>
<feature type="domain" description="Fluoroacetyl-CoA-specific thioesterase-like" evidence="1">
    <location>
        <begin position="78"/>
        <end position="159"/>
    </location>
</feature>
<organism evidence="2 3">
    <name type="scientific">Amycolatopsis acidicola</name>
    <dbReference type="NCBI Taxonomy" id="2596893"/>
    <lineage>
        <taxon>Bacteria</taxon>
        <taxon>Bacillati</taxon>
        <taxon>Actinomycetota</taxon>
        <taxon>Actinomycetes</taxon>
        <taxon>Pseudonocardiales</taxon>
        <taxon>Pseudonocardiaceae</taxon>
        <taxon>Amycolatopsis</taxon>
    </lineage>
</organism>